<dbReference type="Proteomes" id="UP000307173">
    <property type="component" value="Unassembled WGS sequence"/>
</dbReference>
<dbReference type="PANTHER" id="PTHR28523:SF1">
    <property type="entry name" value="CYTOCHROME C OXIDASE ASSEMBLY FACTOR 1"/>
    <property type="match status" value="1"/>
</dbReference>
<keyword evidence="1" id="KW-0812">Transmembrane</keyword>
<dbReference type="PANTHER" id="PTHR28523">
    <property type="entry name" value="CYTOCHROME C OXIDASE ASSEMBLY FACTOR 1"/>
    <property type="match status" value="1"/>
</dbReference>
<dbReference type="STRING" id="52247.A0A4T0X6B0"/>
<organism evidence="2 3">
    <name type="scientific">Pichia inconspicua</name>
    <dbReference type="NCBI Taxonomy" id="52247"/>
    <lineage>
        <taxon>Eukaryota</taxon>
        <taxon>Fungi</taxon>
        <taxon>Dikarya</taxon>
        <taxon>Ascomycota</taxon>
        <taxon>Saccharomycotina</taxon>
        <taxon>Pichiomycetes</taxon>
        <taxon>Pichiales</taxon>
        <taxon>Pichiaceae</taxon>
        <taxon>Pichia</taxon>
    </lineage>
</organism>
<evidence type="ECO:0000313" key="3">
    <source>
        <dbReference type="Proteomes" id="UP000307173"/>
    </source>
</evidence>
<dbReference type="InterPro" id="IPR014807">
    <property type="entry name" value="Coa1"/>
</dbReference>
<feature type="transmembrane region" description="Helical" evidence="1">
    <location>
        <begin position="78"/>
        <end position="99"/>
    </location>
</feature>
<dbReference type="EMBL" id="SELW01000155">
    <property type="protein sequence ID" value="TID30374.1"/>
    <property type="molecule type" value="Genomic_DNA"/>
</dbReference>
<dbReference type="Pfam" id="PF08695">
    <property type="entry name" value="Coa1"/>
    <property type="match status" value="1"/>
</dbReference>
<reference evidence="2 3" key="1">
    <citation type="journal article" date="2019" name="Front. Genet.">
        <title>Whole-Genome Sequencing of the Opportunistic Yeast Pathogen Candida inconspicua Uncovers Its Hybrid Origin.</title>
        <authorList>
            <person name="Mixao V."/>
            <person name="Hansen A.P."/>
            <person name="Saus E."/>
            <person name="Boekhout T."/>
            <person name="Lass-Florl C."/>
            <person name="Gabaldon T."/>
        </authorList>
    </citation>
    <scope>NUCLEOTIDE SEQUENCE [LARGE SCALE GENOMIC DNA]</scope>
    <source>
        <strain evidence="2 3">CBS 180</strain>
    </source>
</reference>
<sequence>MLTPLTRLGCGIIKRDAFSIPFLRQFSCVRSQMQISRKHNYETEATITVDPLTGKKIFHKPMTINTELPDDPRPKQRVIALSNFVVFAIGMTLACAGIFNYEKTSSPIMNATMYFIRRSKDARDLLGSKITYDGIVPWISGEVNTMKGVVDCSTRIAGDKSSALMVLKAEKKADERFTINEWVLYGDDGTIVDLAKDATVDLVF</sequence>
<evidence type="ECO:0000313" key="2">
    <source>
        <dbReference type="EMBL" id="TID30374.1"/>
    </source>
</evidence>
<dbReference type="GO" id="GO:0033617">
    <property type="term" value="P:mitochondrial respiratory chain complex IV assembly"/>
    <property type="evidence" value="ECO:0007669"/>
    <property type="project" value="InterPro"/>
</dbReference>
<dbReference type="InterPro" id="IPR042432">
    <property type="entry name" value="Coa1_fungi"/>
</dbReference>
<keyword evidence="3" id="KW-1185">Reference proteome</keyword>
<dbReference type="GO" id="GO:0005743">
    <property type="term" value="C:mitochondrial inner membrane"/>
    <property type="evidence" value="ECO:0007669"/>
    <property type="project" value="TreeGrafter"/>
</dbReference>
<protein>
    <submittedName>
        <fullName evidence="2">Uncharacterized protein</fullName>
    </submittedName>
</protein>
<name>A0A4T0X6B0_9ASCO</name>
<comment type="caution">
    <text evidence="2">The sequence shown here is derived from an EMBL/GenBank/DDBJ whole genome shotgun (WGS) entry which is preliminary data.</text>
</comment>
<proteinExistence type="predicted"/>
<dbReference type="AlphaFoldDB" id="A0A4T0X6B0"/>
<keyword evidence="1" id="KW-0472">Membrane</keyword>
<evidence type="ECO:0000256" key="1">
    <source>
        <dbReference type="SAM" id="Phobius"/>
    </source>
</evidence>
<accession>A0A4T0X6B0</accession>
<gene>
    <name evidence="2" type="ORF">CANINC_001076</name>
</gene>
<dbReference type="OrthoDB" id="2100652at2759"/>
<keyword evidence="1" id="KW-1133">Transmembrane helix</keyword>